<evidence type="ECO:0000256" key="4">
    <source>
        <dbReference type="ARBA" id="ARBA00022982"/>
    </source>
</evidence>
<dbReference type="PANTHER" id="PTHR42859">
    <property type="entry name" value="OXIDOREDUCTASE"/>
    <property type="match status" value="1"/>
</dbReference>
<evidence type="ECO:0000256" key="5">
    <source>
        <dbReference type="ARBA" id="ARBA00023004"/>
    </source>
</evidence>
<dbReference type="InterPro" id="IPR017896">
    <property type="entry name" value="4Fe4S_Fe-S-bd"/>
</dbReference>
<organism evidence="9">
    <name type="scientific">Candidatus Electrothrix aestuarii</name>
    <dbReference type="NCBI Taxonomy" id="3062594"/>
    <lineage>
        <taxon>Bacteria</taxon>
        <taxon>Pseudomonadati</taxon>
        <taxon>Thermodesulfobacteriota</taxon>
        <taxon>Desulfobulbia</taxon>
        <taxon>Desulfobulbales</taxon>
        <taxon>Desulfobulbaceae</taxon>
        <taxon>Candidatus Electrothrix</taxon>
    </lineage>
</organism>
<dbReference type="PROSITE" id="PS51379">
    <property type="entry name" value="4FE4S_FER_2"/>
    <property type="match status" value="3"/>
</dbReference>
<dbReference type="GO" id="GO:0051539">
    <property type="term" value="F:4 iron, 4 sulfur cluster binding"/>
    <property type="evidence" value="ECO:0007669"/>
    <property type="project" value="UniProtKB-KW"/>
</dbReference>
<keyword evidence="7" id="KW-0812">Transmembrane</keyword>
<feature type="domain" description="4Fe-4S ferredoxin-type" evidence="8">
    <location>
        <begin position="58"/>
        <end position="88"/>
    </location>
</feature>
<protein>
    <submittedName>
        <fullName evidence="9">Ferredoxin-type protein NapG</fullName>
    </submittedName>
</protein>
<gene>
    <name evidence="9" type="primary">napG</name>
    <name evidence="9" type="ORF">Q3M24_23175</name>
</gene>
<evidence type="ECO:0000313" key="9">
    <source>
        <dbReference type="EMBL" id="XCN73135.1"/>
    </source>
</evidence>
<reference evidence="9" key="1">
    <citation type="journal article" date="2024" name="Syst. Appl. Microbiol.">
        <title>First single-strain enrichments of Electrothrix cable bacteria, description of E. aestuarii sp. nov. and E. rattekaaiensis sp. nov., and proposal of a cable bacteria taxonomy following the rules of the SeqCode.</title>
        <authorList>
            <person name="Plum-Jensen L.E."/>
            <person name="Schramm A."/>
            <person name="Marshall I.P.G."/>
        </authorList>
    </citation>
    <scope>NUCLEOTIDE SEQUENCE</scope>
    <source>
        <strain evidence="9">Rat1</strain>
    </source>
</reference>
<dbReference type="GO" id="GO:0046872">
    <property type="term" value="F:metal ion binding"/>
    <property type="evidence" value="ECO:0007669"/>
    <property type="project" value="UniProtKB-KW"/>
</dbReference>
<dbReference type="EMBL" id="CP159373">
    <property type="protein sequence ID" value="XCN73135.1"/>
    <property type="molecule type" value="Genomic_DNA"/>
</dbReference>
<keyword evidence="1" id="KW-0813">Transport</keyword>
<dbReference type="SUPFAM" id="SSF54862">
    <property type="entry name" value="4Fe-4S ferredoxins"/>
    <property type="match status" value="1"/>
</dbReference>
<dbReference type="InterPro" id="IPR006311">
    <property type="entry name" value="TAT_signal"/>
</dbReference>
<dbReference type="PANTHER" id="PTHR42859:SF10">
    <property type="entry name" value="DIMETHYLSULFOXIDE REDUCTASE CHAIN B"/>
    <property type="match status" value="1"/>
</dbReference>
<dbReference type="NCBIfam" id="NF007012">
    <property type="entry name" value="PRK09476.1"/>
    <property type="match status" value="1"/>
</dbReference>
<feature type="domain" description="4Fe-4S ferredoxin-type" evidence="8">
    <location>
        <begin position="220"/>
        <end position="251"/>
    </location>
</feature>
<dbReference type="KEGG" id="eaj:Q3M24_23175"/>
<evidence type="ECO:0000259" key="8">
    <source>
        <dbReference type="PROSITE" id="PS51379"/>
    </source>
</evidence>
<proteinExistence type="predicted"/>
<keyword evidence="2" id="KW-0004">4Fe-4S</keyword>
<dbReference type="PROSITE" id="PS51318">
    <property type="entry name" value="TAT"/>
    <property type="match status" value="1"/>
</dbReference>
<feature type="transmembrane region" description="Helical" evidence="7">
    <location>
        <begin position="20"/>
        <end position="41"/>
    </location>
</feature>
<accession>A0AAU8LVV0</accession>
<evidence type="ECO:0000256" key="2">
    <source>
        <dbReference type="ARBA" id="ARBA00022485"/>
    </source>
</evidence>
<dbReference type="AlphaFoldDB" id="A0AAU8LVV0"/>
<evidence type="ECO:0000256" key="7">
    <source>
        <dbReference type="SAM" id="Phobius"/>
    </source>
</evidence>
<keyword evidence="4" id="KW-0249">Electron transport</keyword>
<keyword evidence="5" id="KW-0408">Iron</keyword>
<evidence type="ECO:0000256" key="6">
    <source>
        <dbReference type="ARBA" id="ARBA00023014"/>
    </source>
</evidence>
<feature type="domain" description="4Fe-4S ferredoxin-type" evidence="8">
    <location>
        <begin position="123"/>
        <end position="156"/>
    </location>
</feature>
<dbReference type="InterPro" id="IPR050294">
    <property type="entry name" value="RnfB_subfamily"/>
</dbReference>
<dbReference type="CDD" id="cd16373">
    <property type="entry name" value="DMSOR_beta_like"/>
    <property type="match status" value="1"/>
</dbReference>
<sequence>MDEKETRQHHNREEERRRRFLRDTLSAAAGAFVLAVGLGAYQRSAQAVPARAIRPPGALPEKQFQAACLRCGQCVRACHANLLRNSRVEAQGPDQPAEINPNESVQLEPVLRLAEAGHDVPVGTPYFIPRTSPCRLCEDMPCVQACPSGALSKRNLLDEEKKAPSIYEARMGLAVLVDHENCIGFQGLRCDVCYRNCPVLDQALTLDMVANQRTGMHARFIPTVHSEYCTGCGKCERSCILEHPAIKVLPLAQARGELGHHYRLGWQEKEKAGKSLIPEALQLPVRMPEEEP</sequence>
<reference evidence="9" key="2">
    <citation type="submission" date="2024-06" db="EMBL/GenBank/DDBJ databases">
        <authorList>
            <person name="Plum-Jensen L.E."/>
            <person name="Schramm A."/>
            <person name="Marshall I.P.G."/>
        </authorList>
    </citation>
    <scope>NUCLEOTIDE SEQUENCE</scope>
    <source>
        <strain evidence="9">Rat1</strain>
    </source>
</reference>
<keyword evidence="6" id="KW-0411">Iron-sulfur</keyword>
<keyword evidence="7" id="KW-0472">Membrane</keyword>
<evidence type="ECO:0000256" key="3">
    <source>
        <dbReference type="ARBA" id="ARBA00022723"/>
    </source>
</evidence>
<keyword evidence="3" id="KW-0479">Metal-binding</keyword>
<keyword evidence="7" id="KW-1133">Transmembrane helix</keyword>
<dbReference type="Gene3D" id="3.30.70.20">
    <property type="match status" value="2"/>
</dbReference>
<name>A0AAU8LVV0_9BACT</name>
<evidence type="ECO:0000256" key="1">
    <source>
        <dbReference type="ARBA" id="ARBA00022448"/>
    </source>
</evidence>